<evidence type="ECO:0008006" key="4">
    <source>
        <dbReference type="Google" id="ProtNLM"/>
    </source>
</evidence>
<evidence type="ECO:0000313" key="2">
    <source>
        <dbReference type="EMBL" id="SNB81734.1"/>
    </source>
</evidence>
<dbReference type="OrthoDB" id="9810140at2"/>
<dbReference type="Proteomes" id="UP000215450">
    <property type="component" value="Unassembled WGS sequence"/>
</dbReference>
<organism evidence="1">
    <name type="scientific">Kingella negevensis</name>
    <dbReference type="NCBI Taxonomy" id="1522312"/>
    <lineage>
        <taxon>Bacteria</taxon>
        <taxon>Pseudomonadati</taxon>
        <taxon>Pseudomonadota</taxon>
        <taxon>Betaproteobacteria</taxon>
        <taxon>Neisseriales</taxon>
        <taxon>Neisseriaceae</taxon>
        <taxon>Kingella</taxon>
    </lineage>
</organism>
<evidence type="ECO:0000313" key="3">
    <source>
        <dbReference type="Proteomes" id="UP000215450"/>
    </source>
</evidence>
<dbReference type="EMBL" id="FXUV02000057">
    <property type="protein sequence ID" value="SNB81734.1"/>
    <property type="molecule type" value="Genomic_DNA"/>
</dbReference>
<name>A0A238HJ44_9NEIS</name>
<dbReference type="AlphaFoldDB" id="A0A238HJ44"/>
<reference evidence="2 3" key="2">
    <citation type="submission" date="2017-06" db="EMBL/GenBank/DDBJ databases">
        <authorList>
            <person name="Kim H.J."/>
            <person name="Triplett B.A."/>
        </authorList>
    </citation>
    <scope>NUCLEOTIDE SEQUENCE [LARGE SCALE GENOMIC DNA]</scope>
    <source>
        <strain evidence="2">Kingella_eburonensis</strain>
    </source>
</reference>
<gene>
    <name evidence="1" type="ORF">KEBURONENSIS_01932</name>
    <name evidence="2" type="ORF">KEBURONENSIS_01951</name>
</gene>
<dbReference type="STRING" id="1522312.GCA_900177895_01596"/>
<dbReference type="RefSeq" id="WP_095063192.1">
    <property type="nucleotide sequence ID" value="NZ_FXUV02000057.1"/>
</dbReference>
<keyword evidence="3" id="KW-1185">Reference proteome</keyword>
<reference evidence="1" key="1">
    <citation type="submission" date="2017-05" db="EMBL/GenBank/DDBJ databases">
        <authorList>
            <person name="Song R."/>
            <person name="Chenine A.L."/>
            <person name="Ruprecht R.M."/>
        </authorList>
    </citation>
    <scope>NUCLEOTIDE SEQUENCE</scope>
    <source>
        <strain evidence="1">Kingella_eburonensis</strain>
    </source>
</reference>
<accession>A0A238HJ44</accession>
<protein>
    <recommendedName>
        <fullName evidence="4">HTH merR-type domain-containing protein</fullName>
    </recommendedName>
</protein>
<sequence>MINNDNLSVIPAKRYFTIEEACDLAGITTQQLTEWQLQEGLVLGKGANVLTRSDVMKLRQMRYAILSVTNMDSFGNPAISNDEMRSELKDMLASIQKVLAPE</sequence>
<evidence type="ECO:0000313" key="1">
    <source>
        <dbReference type="EMBL" id="SMQ13186.1"/>
    </source>
</evidence>
<dbReference type="EMBL" id="FXUV01000050">
    <property type="protein sequence ID" value="SMQ13186.1"/>
    <property type="molecule type" value="Genomic_DNA"/>
</dbReference>
<proteinExistence type="predicted"/>